<name>A0ABX1W5E4_9SPHI</name>
<feature type="domain" description="PPIase FKBP-type" evidence="6">
    <location>
        <begin position="72"/>
        <end position="153"/>
    </location>
</feature>
<accession>A0ABX1W5E4</accession>
<dbReference type="EC" id="5.2.1.8" evidence="4"/>
<keyword evidence="8" id="KW-1185">Reference proteome</keyword>
<evidence type="ECO:0000256" key="5">
    <source>
        <dbReference type="SAM" id="SignalP"/>
    </source>
</evidence>
<dbReference type="RefSeq" id="WP_175270194.1">
    <property type="nucleotide sequence ID" value="NZ_JABFCR010000051.1"/>
</dbReference>
<dbReference type="PROSITE" id="PS51257">
    <property type="entry name" value="PROKAR_LIPOPROTEIN"/>
    <property type="match status" value="1"/>
</dbReference>
<comment type="catalytic activity">
    <reaction evidence="1 3 4">
        <text>[protein]-peptidylproline (omega=180) = [protein]-peptidylproline (omega=0)</text>
        <dbReference type="Rhea" id="RHEA:16237"/>
        <dbReference type="Rhea" id="RHEA-COMP:10747"/>
        <dbReference type="Rhea" id="RHEA-COMP:10748"/>
        <dbReference type="ChEBI" id="CHEBI:83833"/>
        <dbReference type="ChEBI" id="CHEBI:83834"/>
        <dbReference type="EC" id="5.2.1.8"/>
    </reaction>
</comment>
<evidence type="ECO:0000259" key="6">
    <source>
        <dbReference type="PROSITE" id="PS50059"/>
    </source>
</evidence>
<reference evidence="7 8" key="1">
    <citation type="submission" date="2020-05" db="EMBL/GenBank/DDBJ databases">
        <authorList>
            <person name="Khan S.A."/>
            <person name="Jeon C.O."/>
            <person name="Chun B.H."/>
        </authorList>
    </citation>
    <scope>NUCLEOTIDE SEQUENCE [LARGE SCALE GENOMIC DNA]</scope>
    <source>
        <strain evidence="7 8">S1162</strain>
    </source>
</reference>
<dbReference type="InterPro" id="IPR046357">
    <property type="entry name" value="PPIase_dom_sf"/>
</dbReference>
<evidence type="ECO:0000256" key="4">
    <source>
        <dbReference type="RuleBase" id="RU003915"/>
    </source>
</evidence>
<gene>
    <name evidence="7" type="ORF">HK413_11115</name>
</gene>
<evidence type="ECO:0000313" key="7">
    <source>
        <dbReference type="EMBL" id="NNU34519.1"/>
    </source>
</evidence>
<dbReference type="Pfam" id="PF00254">
    <property type="entry name" value="FKBP_C"/>
    <property type="match status" value="1"/>
</dbReference>
<evidence type="ECO:0000256" key="1">
    <source>
        <dbReference type="ARBA" id="ARBA00000971"/>
    </source>
</evidence>
<keyword evidence="3 4" id="KW-0413">Isomerase</keyword>
<keyword evidence="2 3" id="KW-0697">Rotamase</keyword>
<evidence type="ECO:0000256" key="3">
    <source>
        <dbReference type="PROSITE-ProRule" id="PRU00277"/>
    </source>
</evidence>
<comment type="similarity">
    <text evidence="4">Belongs to the FKBP-type PPIase family.</text>
</comment>
<proteinExistence type="inferred from homology"/>
<dbReference type="InterPro" id="IPR001179">
    <property type="entry name" value="PPIase_FKBP_dom"/>
</dbReference>
<dbReference type="PROSITE" id="PS50059">
    <property type="entry name" value="FKBP_PPIASE"/>
    <property type="match status" value="1"/>
</dbReference>
<evidence type="ECO:0000313" key="8">
    <source>
        <dbReference type="Proteomes" id="UP000566071"/>
    </source>
</evidence>
<sequence>MKRYFILVTLLIVGLSSCQKYTISGLAATQASADDAKIQAYIAANKLTFTKDPSGIYYQIVTPGTASHPTTSSSVKVTYTSTYLNGVSVGKLDGYTAQLSSFVKALQIAIPKIGTGGRIIVITPSALVYGSAGAGDIPANSVLNYTVDLNGFSN</sequence>
<comment type="caution">
    <text evidence="7">The sequence shown here is derived from an EMBL/GenBank/DDBJ whole genome shotgun (WGS) entry which is preliminary data.</text>
</comment>
<dbReference type="EMBL" id="JABFCR010000051">
    <property type="protein sequence ID" value="NNU34519.1"/>
    <property type="molecule type" value="Genomic_DNA"/>
</dbReference>
<feature type="chain" id="PRO_5045854179" description="Peptidyl-prolyl cis-trans isomerase" evidence="5">
    <location>
        <begin position="21"/>
        <end position="154"/>
    </location>
</feature>
<dbReference type="Proteomes" id="UP000566071">
    <property type="component" value="Unassembled WGS sequence"/>
</dbReference>
<keyword evidence="5" id="KW-0732">Signal</keyword>
<organism evidence="7 8">
    <name type="scientific">Mucilaginibacter humi</name>
    <dbReference type="NCBI Taxonomy" id="2732510"/>
    <lineage>
        <taxon>Bacteria</taxon>
        <taxon>Pseudomonadati</taxon>
        <taxon>Bacteroidota</taxon>
        <taxon>Sphingobacteriia</taxon>
        <taxon>Sphingobacteriales</taxon>
        <taxon>Sphingobacteriaceae</taxon>
        <taxon>Mucilaginibacter</taxon>
    </lineage>
</organism>
<protein>
    <recommendedName>
        <fullName evidence="4">Peptidyl-prolyl cis-trans isomerase</fullName>
        <ecNumber evidence="4">5.2.1.8</ecNumber>
    </recommendedName>
</protein>
<evidence type="ECO:0000256" key="2">
    <source>
        <dbReference type="ARBA" id="ARBA00023110"/>
    </source>
</evidence>
<feature type="signal peptide" evidence="5">
    <location>
        <begin position="1"/>
        <end position="20"/>
    </location>
</feature>
<dbReference type="Gene3D" id="3.10.50.40">
    <property type="match status" value="1"/>
</dbReference>
<dbReference type="SUPFAM" id="SSF54534">
    <property type="entry name" value="FKBP-like"/>
    <property type="match status" value="1"/>
</dbReference>